<keyword evidence="4" id="KW-0804">Transcription</keyword>
<feature type="compositionally biased region" description="Polar residues" evidence="7">
    <location>
        <begin position="134"/>
        <end position="145"/>
    </location>
</feature>
<evidence type="ECO:0000259" key="9">
    <source>
        <dbReference type="PROSITE" id="PS50157"/>
    </source>
</evidence>
<feature type="domain" description="Zn(2)-C6 fungal-type" evidence="8">
    <location>
        <begin position="74"/>
        <end position="103"/>
    </location>
</feature>
<dbReference type="Pfam" id="PF04082">
    <property type="entry name" value="Fungal_trans"/>
    <property type="match status" value="1"/>
</dbReference>
<dbReference type="Pfam" id="PF00172">
    <property type="entry name" value="Zn_clus"/>
    <property type="match status" value="1"/>
</dbReference>
<dbReference type="PROSITE" id="PS00463">
    <property type="entry name" value="ZN2_CY6_FUNGAL_1"/>
    <property type="match status" value="1"/>
</dbReference>
<keyword evidence="2" id="KW-0862">Zinc</keyword>
<dbReference type="PROSITE" id="PS50157">
    <property type="entry name" value="ZINC_FINGER_C2H2_2"/>
    <property type="match status" value="2"/>
</dbReference>
<dbReference type="InterPro" id="IPR036236">
    <property type="entry name" value="Znf_C2H2_sf"/>
</dbReference>
<dbReference type="PROSITE" id="PS50048">
    <property type="entry name" value="ZN2_CY6_FUNGAL_2"/>
    <property type="match status" value="1"/>
</dbReference>
<proteinExistence type="predicted"/>
<dbReference type="OMA" id="FRACYKC"/>
<dbReference type="SMART" id="SM00355">
    <property type="entry name" value="ZnF_C2H2"/>
    <property type="match status" value="2"/>
</dbReference>
<evidence type="ECO:0000256" key="2">
    <source>
        <dbReference type="ARBA" id="ARBA00022833"/>
    </source>
</evidence>
<dbReference type="GO" id="GO:0008270">
    <property type="term" value="F:zinc ion binding"/>
    <property type="evidence" value="ECO:0007669"/>
    <property type="project" value="UniProtKB-KW"/>
</dbReference>
<keyword evidence="11" id="KW-1185">Reference proteome</keyword>
<dbReference type="SMART" id="SM00066">
    <property type="entry name" value="GAL4"/>
    <property type="match status" value="1"/>
</dbReference>
<dbReference type="InterPro" id="IPR013087">
    <property type="entry name" value="Znf_C2H2_type"/>
</dbReference>
<dbReference type="Gene3D" id="4.10.240.10">
    <property type="entry name" value="Zn(2)-C6 fungal-type DNA-binding domain"/>
    <property type="match status" value="1"/>
</dbReference>
<dbReference type="GO" id="GO:0003677">
    <property type="term" value="F:DNA binding"/>
    <property type="evidence" value="ECO:0007669"/>
    <property type="project" value="InterPro"/>
</dbReference>
<organism evidence="10 11">
    <name type="scientific">Fusarium culmorum</name>
    <dbReference type="NCBI Taxonomy" id="5516"/>
    <lineage>
        <taxon>Eukaryota</taxon>
        <taxon>Fungi</taxon>
        <taxon>Dikarya</taxon>
        <taxon>Ascomycota</taxon>
        <taxon>Pezizomycotina</taxon>
        <taxon>Sordariomycetes</taxon>
        <taxon>Hypocreomycetidae</taxon>
        <taxon>Hypocreales</taxon>
        <taxon>Nectriaceae</taxon>
        <taxon>Fusarium</taxon>
    </lineage>
</organism>
<dbReference type="SUPFAM" id="SSF57701">
    <property type="entry name" value="Zn2/Cys6 DNA-binding domain"/>
    <property type="match status" value="1"/>
</dbReference>
<evidence type="ECO:0000256" key="3">
    <source>
        <dbReference type="ARBA" id="ARBA00023015"/>
    </source>
</evidence>
<dbReference type="InterPro" id="IPR007219">
    <property type="entry name" value="XnlR_reg_dom"/>
</dbReference>
<dbReference type="AlphaFoldDB" id="A0A2T4GWZ4"/>
<name>A0A2T4GWZ4_FUSCU</name>
<keyword evidence="5" id="KW-0539">Nucleus</keyword>
<dbReference type="PANTHER" id="PTHR47660:SF7">
    <property type="entry name" value="TRANSCRIPTION FACTOR WITH C2H2 AND ZN(2)-CYS(6) DNA BINDING DOMAIN (EUROFUNG)"/>
    <property type="match status" value="1"/>
</dbReference>
<evidence type="ECO:0000259" key="8">
    <source>
        <dbReference type="PROSITE" id="PS50048"/>
    </source>
</evidence>
<dbReference type="OrthoDB" id="10018191at2759"/>
<dbReference type="CDD" id="cd12148">
    <property type="entry name" value="fungal_TF_MHR"/>
    <property type="match status" value="1"/>
</dbReference>
<dbReference type="Pfam" id="PF00096">
    <property type="entry name" value="zf-C2H2"/>
    <property type="match status" value="2"/>
</dbReference>
<keyword evidence="3" id="KW-0805">Transcription regulation</keyword>
<accession>A0A2T4GWZ4</accession>
<evidence type="ECO:0000256" key="1">
    <source>
        <dbReference type="ARBA" id="ARBA00022723"/>
    </source>
</evidence>
<dbReference type="InterPro" id="IPR036864">
    <property type="entry name" value="Zn2-C6_fun-type_DNA-bd_sf"/>
</dbReference>
<evidence type="ECO:0000256" key="7">
    <source>
        <dbReference type="SAM" id="MobiDB-lite"/>
    </source>
</evidence>
<feature type="compositionally biased region" description="Basic and acidic residues" evidence="7">
    <location>
        <begin position="808"/>
        <end position="817"/>
    </location>
</feature>
<feature type="domain" description="C2H2-type" evidence="9">
    <location>
        <begin position="34"/>
        <end position="61"/>
    </location>
</feature>
<dbReference type="PROSITE" id="PS00028">
    <property type="entry name" value="ZINC_FINGER_C2H2_1"/>
    <property type="match status" value="2"/>
</dbReference>
<dbReference type="SUPFAM" id="SSF57667">
    <property type="entry name" value="beta-beta-alpha zinc fingers"/>
    <property type="match status" value="1"/>
</dbReference>
<dbReference type="InterPro" id="IPR001138">
    <property type="entry name" value="Zn2Cys6_DnaBD"/>
</dbReference>
<dbReference type="CDD" id="cd00067">
    <property type="entry name" value="GAL4"/>
    <property type="match status" value="1"/>
</dbReference>
<reference evidence="10 11" key="1">
    <citation type="submission" date="2018-02" db="EMBL/GenBank/DDBJ databases">
        <title>Fusarium culmorum secondary metabolites in fungal-bacterial-plant interactions.</title>
        <authorList>
            <person name="Schmidt R."/>
        </authorList>
    </citation>
    <scope>NUCLEOTIDE SEQUENCE [LARGE SCALE GENOMIC DNA]</scope>
    <source>
        <strain evidence="10 11">PV</strain>
    </source>
</reference>
<evidence type="ECO:0000256" key="4">
    <source>
        <dbReference type="ARBA" id="ARBA00023163"/>
    </source>
</evidence>
<keyword evidence="1" id="KW-0479">Metal-binding</keyword>
<evidence type="ECO:0000313" key="10">
    <source>
        <dbReference type="EMBL" id="PTD08060.1"/>
    </source>
</evidence>
<feature type="compositionally biased region" description="Polar residues" evidence="7">
    <location>
        <begin position="110"/>
        <end position="123"/>
    </location>
</feature>
<dbReference type="Gene3D" id="3.30.160.60">
    <property type="entry name" value="Classic Zinc Finger"/>
    <property type="match status" value="1"/>
</dbReference>
<feature type="domain" description="C2H2-type" evidence="9">
    <location>
        <begin position="6"/>
        <end position="33"/>
    </location>
</feature>
<feature type="region of interest" description="Disordered" evidence="7">
    <location>
        <begin position="794"/>
        <end position="823"/>
    </location>
</feature>
<gene>
    <name evidence="10" type="ORF">FCULG_00005232</name>
</gene>
<feature type="region of interest" description="Disordered" evidence="7">
    <location>
        <begin position="110"/>
        <end position="159"/>
    </location>
</feature>
<comment type="caution">
    <text evidence="10">The sequence shown here is derived from an EMBL/GenBank/DDBJ whole genome shotgun (WGS) entry which is preliminary data.</text>
</comment>
<dbReference type="GO" id="GO:0000981">
    <property type="term" value="F:DNA-binding transcription factor activity, RNA polymerase II-specific"/>
    <property type="evidence" value="ECO:0007669"/>
    <property type="project" value="InterPro"/>
</dbReference>
<keyword evidence="6" id="KW-0863">Zinc-finger</keyword>
<dbReference type="Proteomes" id="UP000241587">
    <property type="component" value="Unassembled WGS sequence"/>
</dbReference>
<dbReference type="PANTHER" id="PTHR47660">
    <property type="entry name" value="TRANSCRIPTION FACTOR WITH C2H2 AND ZN(2)-CYS(6) DNA BINDING DOMAIN (EUROFUNG)-RELATED-RELATED"/>
    <property type="match status" value="1"/>
</dbReference>
<evidence type="ECO:0000313" key="11">
    <source>
        <dbReference type="Proteomes" id="UP000241587"/>
    </source>
</evidence>
<evidence type="ECO:0000256" key="6">
    <source>
        <dbReference type="PROSITE-ProRule" id="PRU00042"/>
    </source>
</evidence>
<dbReference type="EMBL" id="PVEM01000006">
    <property type="protein sequence ID" value="PTD08060.1"/>
    <property type="molecule type" value="Genomic_DNA"/>
</dbReference>
<dbReference type="GO" id="GO:0006351">
    <property type="term" value="P:DNA-templated transcription"/>
    <property type="evidence" value="ECO:0007669"/>
    <property type="project" value="InterPro"/>
</dbReference>
<evidence type="ECO:0000256" key="5">
    <source>
        <dbReference type="ARBA" id="ARBA00023242"/>
    </source>
</evidence>
<protein>
    <submittedName>
        <fullName evidence="10">Uncharacterized protein</fullName>
    </submittedName>
</protein>
<sequence>MEMEKFQCGQCPRSFKRQEHLRRHQKGHETHRRFECDICHKGFTRSDILNKHLAIHDHPTSPNTTRRDAVRPRACFECARARQKCSRSIPCQRCSIKSLSCVYPNNMDRQSSMPPLQPDSTPLVQPDSGVDLPSNMQSMPSNQHLPISPQEEPDMRPTQYHENSRDTIMQQPQTFEYDLGPCDIDWDFPMNWLPYNNEIETNYCSILGLDGNTTPEGPLNPSYINDQPVNHTTANAFAMDNTPQTISTIASISQRSGAAASPQLSGTSDRTIPGDLYATSSNGARRPCTARSKQLFPPPGVESCKQLRTISQDARLRTENTDWAFPDLDYINIQDIEGFGESTLTEATYARIYDSFENTCLESAIFTNEFTSSEFPPLAVLDYCTKLFFEHFNPIFPLVHPNLTEPNADWILALAICAIGSQYSATEDIDACVRPLHEFLRRALVVRLQLENSAMNLALAQALVLNQVGLLYYGTSEFRHNDYQRVGDLQSVITFYWNSQLESDINTLPNQLESNVHEAWKTWVEGETLRRLSYFIWLLDRMGCYFFTDHHAVTFDVQEITLPRDDLWSQTCSSDWSHRYRRVEENPSLSSAVSTIFRDRTAKSDLGEFSRILLLHAVYREYSTVNTYCKRPLSSWMPQNNPDHHSEDSSALNLTESNWRNAALDCVDTLHWAANGTIALLLGAEHPTVLHLHFSRVVLLVPREMLMRLAKYMEAPENVRKMASNQQKALQAEREISEWAQQDGSKARLAVLHCGCFLWHIRRYAKMAFYEPPCVFWAILTLWAYSVYSSKSRRSSGEERSGSVTRRPSPDHTKAISDDENPTFIRLDRPNDDEMVQLFVRAGVLKAYISGVGDIYAPTAPTRILREGRKVLESVSLAWGRSTEYLDLLKALE</sequence>